<dbReference type="Pfam" id="PF13410">
    <property type="entry name" value="GST_C_2"/>
    <property type="match status" value="1"/>
</dbReference>
<evidence type="ECO:0000259" key="2">
    <source>
        <dbReference type="PROSITE" id="PS50405"/>
    </source>
</evidence>
<dbReference type="STRING" id="1454001.AW08_01060"/>
<dbReference type="EMBL" id="JFAX01000004">
    <property type="protein sequence ID" value="EXI68748.1"/>
    <property type="molecule type" value="Genomic_DNA"/>
</dbReference>
<dbReference type="NCBIfam" id="NF007682">
    <property type="entry name" value="PRK10357.1"/>
    <property type="match status" value="1"/>
</dbReference>
<dbReference type="SUPFAM" id="SSF52833">
    <property type="entry name" value="Thioredoxin-like"/>
    <property type="match status" value="1"/>
</dbReference>
<dbReference type="SFLD" id="SFLDS00019">
    <property type="entry name" value="Glutathione_Transferase_(cytos"/>
    <property type="match status" value="1"/>
</dbReference>
<sequence>MKLIGSLTSPYVRKTRVVLAEKKIDYEFEIDSPWLPENQVSHVNPLGKIPVLVLDDNTVLFDSRVIVEYLDNVAPNNKLMPAPNRERSEVRRWEALADGICDAAALVFLERKRPAAQQSPDWITRQQLKIITSLEYMASELADGNWCMGTHFSLADVACGCALGYLVFRFPEIDWRGKHPNLARLYEKLMLRPAFSETIPQG</sequence>
<dbReference type="GO" id="GO:0004364">
    <property type="term" value="F:glutathione transferase activity"/>
    <property type="evidence" value="ECO:0007669"/>
    <property type="project" value="TreeGrafter"/>
</dbReference>
<dbReference type="AlphaFoldDB" id="A0A011MFY2"/>
<comment type="caution">
    <text evidence="3">The sequence shown here is derived from an EMBL/GenBank/DDBJ whole genome shotgun (WGS) entry which is preliminary data.</text>
</comment>
<dbReference type="PANTHER" id="PTHR42673">
    <property type="entry name" value="MALEYLACETOACETATE ISOMERASE"/>
    <property type="match status" value="1"/>
</dbReference>
<keyword evidence="4" id="KW-1185">Reference proteome</keyword>
<dbReference type="InterPro" id="IPR010987">
    <property type="entry name" value="Glutathione-S-Trfase_C-like"/>
</dbReference>
<dbReference type="GO" id="GO:0006559">
    <property type="term" value="P:L-phenylalanine catabolic process"/>
    <property type="evidence" value="ECO:0007669"/>
    <property type="project" value="TreeGrafter"/>
</dbReference>
<accession>A0A011MFY2</accession>
<dbReference type="Proteomes" id="UP000020218">
    <property type="component" value="Unassembled WGS sequence"/>
</dbReference>
<dbReference type="Pfam" id="PF13409">
    <property type="entry name" value="GST_N_2"/>
    <property type="match status" value="1"/>
</dbReference>
<dbReference type="PROSITE" id="PS50405">
    <property type="entry name" value="GST_CTER"/>
    <property type="match status" value="1"/>
</dbReference>
<dbReference type="PROSITE" id="PS50404">
    <property type="entry name" value="GST_NTER"/>
    <property type="match status" value="1"/>
</dbReference>
<dbReference type="InterPro" id="IPR036282">
    <property type="entry name" value="Glutathione-S-Trfase_C_sf"/>
</dbReference>
<name>A0A011MFY2_9PROT</name>
<dbReference type="CDD" id="cd03049">
    <property type="entry name" value="GST_N_3"/>
    <property type="match status" value="1"/>
</dbReference>
<dbReference type="SFLD" id="SFLDG00358">
    <property type="entry name" value="Main_(cytGST)"/>
    <property type="match status" value="1"/>
</dbReference>
<dbReference type="InterPro" id="IPR040079">
    <property type="entry name" value="Glutathione_S-Trfase"/>
</dbReference>
<dbReference type="PANTHER" id="PTHR42673:SF4">
    <property type="entry name" value="MALEYLACETOACETATE ISOMERASE"/>
    <property type="match status" value="1"/>
</dbReference>
<dbReference type="CDD" id="cd03205">
    <property type="entry name" value="GST_C_6"/>
    <property type="match status" value="1"/>
</dbReference>
<dbReference type="InterPro" id="IPR036249">
    <property type="entry name" value="Thioredoxin-like_sf"/>
</dbReference>
<feature type="domain" description="GST C-terminal" evidence="2">
    <location>
        <begin position="83"/>
        <end position="202"/>
    </location>
</feature>
<evidence type="ECO:0000313" key="4">
    <source>
        <dbReference type="Proteomes" id="UP000020218"/>
    </source>
</evidence>
<reference evidence="3" key="1">
    <citation type="submission" date="2014-02" db="EMBL/GenBank/DDBJ databases">
        <title>Expanding our view of genomic diversity in Candidatus Accumulibacter clades.</title>
        <authorList>
            <person name="Skennerton C.T."/>
            <person name="Barr J.J."/>
            <person name="Slater F.R."/>
            <person name="Bond P.L."/>
            <person name="Tyson G.W."/>
        </authorList>
    </citation>
    <scope>NUCLEOTIDE SEQUENCE [LARGE SCALE GENOMIC DNA]</scope>
</reference>
<gene>
    <name evidence="3" type="primary">yibF_2</name>
    <name evidence="3" type="ORF">AW08_01060</name>
</gene>
<dbReference type="GO" id="GO:0016034">
    <property type="term" value="F:maleylacetoacetate isomerase activity"/>
    <property type="evidence" value="ECO:0007669"/>
    <property type="project" value="TreeGrafter"/>
</dbReference>
<dbReference type="Gene3D" id="1.20.1050.10">
    <property type="match status" value="1"/>
</dbReference>
<evidence type="ECO:0000259" key="1">
    <source>
        <dbReference type="PROSITE" id="PS50404"/>
    </source>
</evidence>
<dbReference type="Gene3D" id="3.40.30.10">
    <property type="entry name" value="Glutaredoxin"/>
    <property type="match status" value="1"/>
</dbReference>
<evidence type="ECO:0000313" key="3">
    <source>
        <dbReference type="EMBL" id="EXI68748.1"/>
    </source>
</evidence>
<proteinExistence type="predicted"/>
<dbReference type="GO" id="GO:0006749">
    <property type="term" value="P:glutathione metabolic process"/>
    <property type="evidence" value="ECO:0007669"/>
    <property type="project" value="TreeGrafter"/>
</dbReference>
<dbReference type="SUPFAM" id="SSF47616">
    <property type="entry name" value="GST C-terminal domain-like"/>
    <property type="match status" value="1"/>
</dbReference>
<dbReference type="InterPro" id="IPR004045">
    <property type="entry name" value="Glutathione_S-Trfase_N"/>
</dbReference>
<organism evidence="3 4">
    <name type="scientific">Candidatus Accumulibacter adjunctus</name>
    <dbReference type="NCBI Taxonomy" id="1454001"/>
    <lineage>
        <taxon>Bacteria</taxon>
        <taxon>Pseudomonadati</taxon>
        <taxon>Pseudomonadota</taxon>
        <taxon>Betaproteobacteria</taxon>
        <taxon>Candidatus Accumulibacter</taxon>
    </lineage>
</organism>
<feature type="domain" description="GST N-terminal" evidence="1">
    <location>
        <begin position="1"/>
        <end position="78"/>
    </location>
</feature>
<protein>
    <submittedName>
        <fullName evidence="3">GST-like protein YibF</fullName>
    </submittedName>
</protein>
<dbReference type="PATRIC" id="fig|1454001.3.peg.1005"/>